<proteinExistence type="inferred from homology"/>
<evidence type="ECO:0000313" key="11">
    <source>
        <dbReference type="Proteomes" id="UP000481033"/>
    </source>
</evidence>
<organism evidence="10 11">
    <name type="scientific">Adonisia turfae CCMR0081</name>
    <dbReference type="NCBI Taxonomy" id="2292702"/>
    <lineage>
        <taxon>Bacteria</taxon>
        <taxon>Bacillati</taxon>
        <taxon>Cyanobacteriota</taxon>
        <taxon>Adonisia</taxon>
        <taxon>Adonisia turfae</taxon>
    </lineage>
</organism>
<dbReference type="EMBL" id="QXHD01000004">
    <property type="protein sequence ID" value="NEZ57684.1"/>
    <property type="molecule type" value="Genomic_DNA"/>
</dbReference>
<protein>
    <submittedName>
        <fullName evidence="10">HlyD family efflux transporter periplasmic adaptor subunit</fullName>
    </submittedName>
</protein>
<dbReference type="PANTHER" id="PTHR30386">
    <property type="entry name" value="MEMBRANE FUSION SUBUNIT OF EMRAB-TOLC MULTIDRUG EFFLUX PUMP"/>
    <property type="match status" value="1"/>
</dbReference>
<dbReference type="Gene3D" id="2.40.50.100">
    <property type="match status" value="1"/>
</dbReference>
<accession>A0A6M0RN71</accession>
<feature type="transmembrane region" description="Helical" evidence="8">
    <location>
        <begin position="40"/>
        <end position="61"/>
    </location>
</feature>
<feature type="coiled-coil region" evidence="6">
    <location>
        <begin position="225"/>
        <end position="284"/>
    </location>
</feature>
<keyword evidence="3 8" id="KW-0812">Transmembrane</keyword>
<evidence type="ECO:0000256" key="1">
    <source>
        <dbReference type="ARBA" id="ARBA00004167"/>
    </source>
</evidence>
<dbReference type="Proteomes" id="UP000481033">
    <property type="component" value="Unassembled WGS sequence"/>
</dbReference>
<evidence type="ECO:0000256" key="2">
    <source>
        <dbReference type="ARBA" id="ARBA00009477"/>
    </source>
</evidence>
<comment type="subcellular location">
    <subcellularLocation>
        <location evidence="1">Membrane</location>
        <topology evidence="1">Single-pass membrane protein</topology>
    </subcellularLocation>
</comment>
<dbReference type="SUPFAM" id="SSF111369">
    <property type="entry name" value="HlyD-like secretion proteins"/>
    <property type="match status" value="1"/>
</dbReference>
<evidence type="ECO:0000256" key="6">
    <source>
        <dbReference type="SAM" id="Coils"/>
    </source>
</evidence>
<keyword evidence="11" id="KW-1185">Reference proteome</keyword>
<feature type="region of interest" description="Disordered" evidence="7">
    <location>
        <begin position="1"/>
        <end position="21"/>
    </location>
</feature>
<evidence type="ECO:0000313" key="10">
    <source>
        <dbReference type="EMBL" id="NEZ57684.1"/>
    </source>
</evidence>
<evidence type="ECO:0000256" key="8">
    <source>
        <dbReference type="SAM" id="Phobius"/>
    </source>
</evidence>
<evidence type="ECO:0000256" key="3">
    <source>
        <dbReference type="ARBA" id="ARBA00022692"/>
    </source>
</evidence>
<comment type="similarity">
    <text evidence="2">Belongs to the membrane fusion protein (MFP) (TC 8.A.1) family.</text>
</comment>
<sequence>MTHLSSITDTAPTSTSSPDSAITAWSPAVQSTLDRPPSQLPYRLLTGGITFCIAFGIWAYVGKIEEVSSARGQLIPQGEVYKVMPVKQGKVLDILVKEGEPVQAGQAILKLDDQLDRNEIERLEQALEAAQDKLSQTQALVAKTRLEIQTRQAGVQANSLTYTVAIEQAKSKATTTQALTTQIQTEITAHQERIQRLHSLQEHGAISQEYFFNAEQSLLSRQQAMTQYEGDLQGQLSEIKRLKAEQKHQQADGKRHVLEVQQRLQQLEVETTQLRANILEIKTQLRGAYAKLGHRTLEAPVDGVVLNVKIANPDEVVDAGQPIAEIAPKEAPLILFAKLANRDAGFVQAGMTARIKFDAYPFQDYGVVDGTVVTVAPDAVKDEKLGEVYEVEIALLSHYMETEKGPKNFKPGQTATVDISLRRRRVINILIDPFKQLKKGGINL</sequence>
<dbReference type="Pfam" id="PF26002">
    <property type="entry name" value="Beta-barrel_AprE"/>
    <property type="match status" value="1"/>
</dbReference>
<dbReference type="Gene3D" id="2.40.30.170">
    <property type="match status" value="1"/>
</dbReference>
<gene>
    <name evidence="10" type="ORF">DXZ20_18855</name>
</gene>
<dbReference type="GO" id="GO:0016020">
    <property type="term" value="C:membrane"/>
    <property type="evidence" value="ECO:0007669"/>
    <property type="project" value="UniProtKB-SubCell"/>
</dbReference>
<feature type="coiled-coil region" evidence="6">
    <location>
        <begin position="113"/>
        <end position="147"/>
    </location>
</feature>
<dbReference type="PRINTS" id="PR01490">
    <property type="entry name" value="RTXTOXIND"/>
</dbReference>
<name>A0A6M0RN71_9CYAN</name>
<dbReference type="PANTHER" id="PTHR30386:SF26">
    <property type="entry name" value="TRANSPORT PROTEIN COMB"/>
    <property type="match status" value="1"/>
</dbReference>
<keyword evidence="5 8" id="KW-0472">Membrane</keyword>
<dbReference type="InterPro" id="IPR050739">
    <property type="entry name" value="MFP"/>
</dbReference>
<keyword evidence="4 8" id="KW-1133">Transmembrane helix</keyword>
<evidence type="ECO:0000256" key="4">
    <source>
        <dbReference type="ARBA" id="ARBA00022989"/>
    </source>
</evidence>
<keyword evidence="6" id="KW-0175">Coiled coil</keyword>
<feature type="domain" description="AprE-like beta-barrel" evidence="9">
    <location>
        <begin position="334"/>
        <end position="420"/>
    </location>
</feature>
<evidence type="ECO:0000256" key="5">
    <source>
        <dbReference type="ARBA" id="ARBA00023136"/>
    </source>
</evidence>
<reference evidence="10 11" key="1">
    <citation type="journal article" date="2020" name="Microb. Ecol.">
        <title>Ecogenomics of the Marine Benthic Filamentous Cyanobacterium Adonisia.</title>
        <authorList>
            <person name="Walter J.M."/>
            <person name="Coutinho F.H."/>
            <person name="Leomil L."/>
            <person name="Hargreaves P.I."/>
            <person name="Campeao M.E."/>
            <person name="Vieira V.V."/>
            <person name="Silva B.S."/>
            <person name="Fistarol G.O."/>
            <person name="Salomon P.S."/>
            <person name="Sawabe T."/>
            <person name="Mino S."/>
            <person name="Hosokawa M."/>
            <person name="Miyashita H."/>
            <person name="Maruyama F."/>
            <person name="van Verk M.C."/>
            <person name="Dutilh B.E."/>
            <person name="Thompson C.C."/>
            <person name="Thompson F.L."/>
        </authorList>
    </citation>
    <scope>NUCLEOTIDE SEQUENCE [LARGE SCALE GENOMIC DNA]</scope>
    <source>
        <strain evidence="10 11">CCMR0081</strain>
    </source>
</reference>
<comment type="caution">
    <text evidence="10">The sequence shown here is derived from an EMBL/GenBank/DDBJ whole genome shotgun (WGS) entry which is preliminary data.</text>
</comment>
<evidence type="ECO:0000259" key="9">
    <source>
        <dbReference type="Pfam" id="PF26002"/>
    </source>
</evidence>
<evidence type="ECO:0000256" key="7">
    <source>
        <dbReference type="SAM" id="MobiDB-lite"/>
    </source>
</evidence>
<dbReference type="AlphaFoldDB" id="A0A6M0RN71"/>
<dbReference type="InterPro" id="IPR058982">
    <property type="entry name" value="Beta-barrel_AprE"/>
</dbReference>
<dbReference type="RefSeq" id="WP_163699821.1">
    <property type="nucleotide sequence ID" value="NZ_QXHD01000004.1"/>
</dbReference>